<evidence type="ECO:0000256" key="2">
    <source>
        <dbReference type="SAM" id="MobiDB-lite"/>
    </source>
</evidence>
<comment type="caution">
    <text evidence="3">The sequence shown here is derived from an EMBL/GenBank/DDBJ whole genome shotgun (WGS) entry which is preliminary data.</text>
</comment>
<feature type="region of interest" description="Disordered" evidence="2">
    <location>
        <begin position="186"/>
        <end position="205"/>
    </location>
</feature>
<organism evidence="3 4">
    <name type="scientific">Didymosphaeria variabile</name>
    <dbReference type="NCBI Taxonomy" id="1932322"/>
    <lineage>
        <taxon>Eukaryota</taxon>
        <taxon>Fungi</taxon>
        <taxon>Dikarya</taxon>
        <taxon>Ascomycota</taxon>
        <taxon>Pezizomycotina</taxon>
        <taxon>Dothideomycetes</taxon>
        <taxon>Pleosporomycetidae</taxon>
        <taxon>Pleosporales</taxon>
        <taxon>Massarineae</taxon>
        <taxon>Didymosphaeriaceae</taxon>
        <taxon>Didymosphaeria</taxon>
    </lineage>
</organism>
<sequence>MKIESENHQTEIETIKRNLATSEDVTTVYRNANTGLERLNQALEKNLEHLEKKWKAFRTLFLHDVPPAPSNPFWKKAGKNDASNKAATLPGLLSRSNILVPKKTSGATRPQLGSSGLFKPLFSVQPVPKGQETMLKREADSQNETPANKLRAIATNFDAMVARNATLKLDHELKYTRLVALRDQQKTELQSREHKAKNSSLQAENKALKEKVRKAKQVWDVFHGLGNILDENED</sequence>
<keyword evidence="1" id="KW-0175">Coiled coil</keyword>
<reference evidence="3" key="1">
    <citation type="submission" date="2022-10" db="EMBL/GenBank/DDBJ databases">
        <title>Tapping the CABI collections for fungal endophytes: first genome assemblies for Collariella, Neodidymelliopsis, Ascochyta clinopodiicola, Didymella pomorum, Didymosphaeria variabile, Neocosmospora piperis and Neocucurbitaria cava.</title>
        <authorList>
            <person name="Hill R."/>
        </authorList>
    </citation>
    <scope>NUCLEOTIDE SEQUENCE</scope>
    <source>
        <strain evidence="3">IMI 356815</strain>
    </source>
</reference>
<accession>A0A9W9CD04</accession>
<protein>
    <submittedName>
        <fullName evidence="3">Uncharacterized protein</fullName>
    </submittedName>
</protein>
<gene>
    <name evidence="3" type="ORF">N0V89_004245</name>
</gene>
<evidence type="ECO:0000313" key="4">
    <source>
        <dbReference type="Proteomes" id="UP001140513"/>
    </source>
</evidence>
<proteinExistence type="predicted"/>
<name>A0A9W9CD04_9PLEO</name>
<dbReference type="EMBL" id="JAPEUX010000003">
    <property type="protein sequence ID" value="KAJ4356215.1"/>
    <property type="molecule type" value="Genomic_DNA"/>
</dbReference>
<dbReference type="GeneID" id="80907775"/>
<dbReference type="RefSeq" id="XP_056073341.1">
    <property type="nucleotide sequence ID" value="XM_056213033.1"/>
</dbReference>
<keyword evidence="4" id="KW-1185">Reference proteome</keyword>
<feature type="coiled-coil region" evidence="1">
    <location>
        <begin position="33"/>
        <end position="60"/>
    </location>
</feature>
<dbReference type="Proteomes" id="UP001140513">
    <property type="component" value="Unassembled WGS sequence"/>
</dbReference>
<evidence type="ECO:0000256" key="1">
    <source>
        <dbReference type="SAM" id="Coils"/>
    </source>
</evidence>
<evidence type="ECO:0000313" key="3">
    <source>
        <dbReference type="EMBL" id="KAJ4356215.1"/>
    </source>
</evidence>
<dbReference type="AlphaFoldDB" id="A0A9W9CD04"/>